<dbReference type="Proteomes" id="UP000007174">
    <property type="component" value="Unassembled WGS sequence"/>
</dbReference>
<dbReference type="HOGENOM" id="CLU_1075840_0_0_1"/>
<dbReference type="EMBL" id="CACQ02002242">
    <property type="protein sequence ID" value="CCF36975.1"/>
    <property type="molecule type" value="Genomic_DNA"/>
</dbReference>
<feature type="non-terminal residue" evidence="1">
    <location>
        <position position="1"/>
    </location>
</feature>
<protein>
    <submittedName>
        <fullName evidence="1">Uncharacterized protein</fullName>
    </submittedName>
</protein>
<sequence>VAVQVWPSPSSPVQILRSVWCGKARTAVSISHPLTRTTHKHTHTLSLFPESPPPLGTFLQEITTLPCPETCTETDVDAVGLYGSRYNTSHSYYLLTALATWTWTLRLLSLRSRCPAPKKRQRPEPKRIIPKPHSFLPAPPLFFHSPSLIPSSSSFSSSLFLTTSSHRSQYSVLFILRPYSCRKPSDPAARPSSARSLLAFKFLTLLIRLPTHGVACDDLRFATPCERHCLLSAAPCSFQPTLFVFASFKSRSSQPAYPG</sequence>
<dbReference type="AlphaFoldDB" id="H1V9S2"/>
<evidence type="ECO:0000313" key="2">
    <source>
        <dbReference type="Proteomes" id="UP000007174"/>
    </source>
</evidence>
<accession>H1V9S2</accession>
<dbReference type="VEuPathDB" id="FungiDB:CH63R_05977"/>
<gene>
    <name evidence="1" type="ORF">CH063_08414</name>
</gene>
<evidence type="ECO:0000313" key="1">
    <source>
        <dbReference type="EMBL" id="CCF36975.1"/>
    </source>
</evidence>
<organism evidence="1 2">
    <name type="scientific">Colletotrichum higginsianum (strain IMI 349063)</name>
    <name type="common">Crucifer anthracnose fungus</name>
    <dbReference type="NCBI Taxonomy" id="759273"/>
    <lineage>
        <taxon>Eukaryota</taxon>
        <taxon>Fungi</taxon>
        <taxon>Dikarya</taxon>
        <taxon>Ascomycota</taxon>
        <taxon>Pezizomycotina</taxon>
        <taxon>Sordariomycetes</taxon>
        <taxon>Hypocreomycetidae</taxon>
        <taxon>Glomerellales</taxon>
        <taxon>Glomerellaceae</taxon>
        <taxon>Colletotrichum</taxon>
        <taxon>Colletotrichum destructivum species complex</taxon>
    </lineage>
</organism>
<proteinExistence type="predicted"/>
<name>H1V9S2_COLHI</name>
<reference evidence="2" key="1">
    <citation type="journal article" date="2012" name="Nat. Genet.">
        <title>Lifestyle transitions in plant pathogenic Colletotrichum fungi deciphered by genome and transcriptome analyses.</title>
        <authorList>
            <person name="O'Connell R.J."/>
            <person name="Thon M.R."/>
            <person name="Hacquard S."/>
            <person name="Amyotte S.G."/>
            <person name="Kleemann J."/>
            <person name="Torres M.F."/>
            <person name="Damm U."/>
            <person name="Buiate E.A."/>
            <person name="Epstein L."/>
            <person name="Alkan N."/>
            <person name="Altmueller J."/>
            <person name="Alvarado-Balderrama L."/>
            <person name="Bauser C.A."/>
            <person name="Becker C."/>
            <person name="Birren B.W."/>
            <person name="Chen Z."/>
            <person name="Choi J."/>
            <person name="Crouch J.A."/>
            <person name="Duvick J.P."/>
            <person name="Farman M.A."/>
            <person name="Gan P."/>
            <person name="Heiman D."/>
            <person name="Henrissat B."/>
            <person name="Howard R.J."/>
            <person name="Kabbage M."/>
            <person name="Koch C."/>
            <person name="Kracher B."/>
            <person name="Kubo Y."/>
            <person name="Law A.D."/>
            <person name="Lebrun M.-H."/>
            <person name="Lee Y.-H."/>
            <person name="Miyara I."/>
            <person name="Moore N."/>
            <person name="Neumann U."/>
            <person name="Nordstroem K."/>
            <person name="Panaccione D.G."/>
            <person name="Panstruga R."/>
            <person name="Place M."/>
            <person name="Proctor R.H."/>
            <person name="Prusky D."/>
            <person name="Rech G."/>
            <person name="Reinhardt R."/>
            <person name="Rollins J.A."/>
            <person name="Rounsley S."/>
            <person name="Schardl C.L."/>
            <person name="Schwartz D.C."/>
            <person name="Shenoy N."/>
            <person name="Shirasu K."/>
            <person name="Sikhakolli U.R."/>
            <person name="Stueber K."/>
            <person name="Sukno S.A."/>
            <person name="Sweigard J.A."/>
            <person name="Takano Y."/>
            <person name="Takahara H."/>
            <person name="Trail F."/>
            <person name="van der Does H.C."/>
            <person name="Voll L.M."/>
            <person name="Will I."/>
            <person name="Young S."/>
            <person name="Zeng Q."/>
            <person name="Zhang J."/>
            <person name="Zhou S."/>
            <person name="Dickman M.B."/>
            <person name="Schulze-Lefert P."/>
            <person name="Ver Loren van Themaat E."/>
            <person name="Ma L.-J."/>
            <person name="Vaillancourt L.J."/>
        </authorList>
    </citation>
    <scope>NUCLEOTIDE SEQUENCE [LARGE SCALE GENOMIC DNA]</scope>
    <source>
        <strain evidence="2">IMI 349063</strain>
    </source>
</reference>